<dbReference type="InterPro" id="IPR035570">
    <property type="entry name" value="UPF0234_N"/>
</dbReference>
<dbReference type="GO" id="GO:0005829">
    <property type="term" value="C:cytosol"/>
    <property type="evidence" value="ECO:0007669"/>
    <property type="project" value="TreeGrafter"/>
</dbReference>
<accession>A0A094W798</accession>
<dbReference type="OrthoDB" id="9801447at2"/>
<dbReference type="AlphaFoldDB" id="A0A094W798"/>
<comment type="caution">
    <text evidence="4">The sequence shown here is derived from an EMBL/GenBank/DDBJ whole genome shotgun (WGS) entry which is preliminary data.</text>
</comment>
<evidence type="ECO:0000256" key="2">
    <source>
        <dbReference type="ARBA" id="ARBA00093450"/>
    </source>
</evidence>
<dbReference type="InterPro" id="IPR035571">
    <property type="entry name" value="UPF0234-like_C"/>
</dbReference>
<dbReference type="HAMAP" id="MF_00632">
    <property type="entry name" value="UPF0234"/>
    <property type="match status" value="1"/>
</dbReference>
<reference evidence="4 5" key="1">
    <citation type="submission" date="2014-06" db="EMBL/GenBank/DDBJ databases">
        <title>Draft genome sequence of iron oxidizing acidophile Leptospirillum ferriphilum DSM14647.</title>
        <authorList>
            <person name="Cardenas J.P."/>
            <person name="Lazcano M."/>
            <person name="Ossandon F.J."/>
            <person name="Corbett M."/>
            <person name="Holmes D.S."/>
            <person name="Watkin E."/>
        </authorList>
    </citation>
    <scope>NUCLEOTIDE SEQUENCE [LARGE SCALE GENOMIC DNA]</scope>
    <source>
        <strain evidence="4 5">DSM 14647</strain>
    </source>
</reference>
<dbReference type="PANTHER" id="PTHR30476:SF0">
    <property type="entry name" value="UPF0234 PROTEIN YAJQ"/>
    <property type="match status" value="1"/>
</dbReference>
<dbReference type="Gene3D" id="3.30.70.860">
    <property type="match status" value="1"/>
</dbReference>
<evidence type="ECO:0000256" key="1">
    <source>
        <dbReference type="ARBA" id="ARBA00022741"/>
    </source>
</evidence>
<dbReference type="PATRIC" id="fig|178606.4.peg.1994"/>
<name>A0A094W798_9BACT</name>
<dbReference type="Proteomes" id="UP000029452">
    <property type="component" value="Unassembled WGS sequence"/>
</dbReference>
<dbReference type="SUPFAM" id="SSF89963">
    <property type="entry name" value="YajQ-like"/>
    <property type="match status" value="2"/>
</dbReference>
<dbReference type="PANTHER" id="PTHR30476">
    <property type="entry name" value="UPF0234 PROTEIN YAJQ"/>
    <property type="match status" value="1"/>
</dbReference>
<evidence type="ECO:0000256" key="3">
    <source>
        <dbReference type="HAMAP-Rule" id="MF_00632"/>
    </source>
</evidence>
<proteinExistence type="inferred from homology"/>
<keyword evidence="1 3" id="KW-0547">Nucleotide-binding</keyword>
<dbReference type="Gene3D" id="3.30.70.990">
    <property type="entry name" value="YajQ-like, domain 2"/>
    <property type="match status" value="1"/>
</dbReference>
<dbReference type="NCBIfam" id="NF003819">
    <property type="entry name" value="PRK05412.1"/>
    <property type="match status" value="1"/>
</dbReference>
<protein>
    <recommendedName>
        <fullName evidence="3">Nucleotide-binding protein LptCag_0404</fullName>
    </recommendedName>
</protein>
<evidence type="ECO:0000313" key="5">
    <source>
        <dbReference type="Proteomes" id="UP000029452"/>
    </source>
</evidence>
<dbReference type="CDD" id="cd11740">
    <property type="entry name" value="YajQ_like"/>
    <property type="match status" value="1"/>
</dbReference>
<comment type="similarity">
    <text evidence="2 3">Belongs to the YajQ family.</text>
</comment>
<comment type="function">
    <text evidence="3">Nucleotide-binding protein.</text>
</comment>
<organism evidence="4 5">
    <name type="scientific">Leptospirillum ferriphilum</name>
    <dbReference type="NCBI Taxonomy" id="178606"/>
    <lineage>
        <taxon>Bacteria</taxon>
        <taxon>Pseudomonadati</taxon>
        <taxon>Nitrospirota</taxon>
        <taxon>Nitrospiria</taxon>
        <taxon>Nitrospirales</taxon>
        <taxon>Nitrospiraceae</taxon>
        <taxon>Leptospirillum</taxon>
    </lineage>
</organism>
<dbReference type="OMA" id="DFKGVGA"/>
<gene>
    <name evidence="4" type="ORF">LptCag_0404</name>
</gene>
<evidence type="ECO:0000313" key="4">
    <source>
        <dbReference type="EMBL" id="KGA93368.1"/>
    </source>
</evidence>
<dbReference type="InterPro" id="IPR036183">
    <property type="entry name" value="YajQ-like_sf"/>
</dbReference>
<sequence>MASDSSFDVVSNVDMQEAKNAVDQANKEIQNRFDLKATGAQVEWEKEELVLNAPDTHKLSAVNEILDSKCIRRGISLKNLDRQKVEESLGGKVRQRIRFKQGLSTDAAKEIVKEIKASKLKVQAQIQGDSVRVTGKSKDDLQTVISILKSKDFKYDLQFINFRS</sequence>
<dbReference type="GO" id="GO:0000166">
    <property type="term" value="F:nucleotide binding"/>
    <property type="evidence" value="ECO:0007669"/>
    <property type="project" value="UniProtKB-UniRule"/>
</dbReference>
<dbReference type="EMBL" id="JPGK01000007">
    <property type="protein sequence ID" value="KGA93368.1"/>
    <property type="molecule type" value="Genomic_DNA"/>
</dbReference>
<dbReference type="Pfam" id="PF04461">
    <property type="entry name" value="YajQ"/>
    <property type="match status" value="1"/>
</dbReference>
<dbReference type="InterPro" id="IPR007551">
    <property type="entry name" value="YajQ/Smlt4090-like"/>
</dbReference>
<dbReference type="RefSeq" id="WP_014961632.1">
    <property type="nucleotide sequence ID" value="NZ_JBPKCJ010000006.1"/>
</dbReference>